<name>A0AAV4MW80_CAEEX</name>
<keyword evidence="1" id="KW-0812">Transmembrane</keyword>
<gene>
    <name evidence="2" type="ORF">CEXT_213881</name>
</gene>
<evidence type="ECO:0000313" key="3">
    <source>
        <dbReference type="Proteomes" id="UP001054945"/>
    </source>
</evidence>
<dbReference type="EMBL" id="BPLR01002605">
    <property type="protein sequence ID" value="GIX75627.1"/>
    <property type="molecule type" value="Genomic_DNA"/>
</dbReference>
<dbReference type="AlphaFoldDB" id="A0AAV4MW80"/>
<feature type="transmembrane region" description="Helical" evidence="1">
    <location>
        <begin position="49"/>
        <end position="71"/>
    </location>
</feature>
<keyword evidence="1" id="KW-1133">Transmembrane helix</keyword>
<keyword evidence="3" id="KW-1185">Reference proteome</keyword>
<evidence type="ECO:0000313" key="2">
    <source>
        <dbReference type="EMBL" id="GIX75627.1"/>
    </source>
</evidence>
<accession>A0AAV4MW80</accession>
<organism evidence="2 3">
    <name type="scientific">Caerostris extrusa</name>
    <name type="common">Bark spider</name>
    <name type="synonym">Caerostris bankana</name>
    <dbReference type="NCBI Taxonomy" id="172846"/>
    <lineage>
        <taxon>Eukaryota</taxon>
        <taxon>Metazoa</taxon>
        <taxon>Ecdysozoa</taxon>
        <taxon>Arthropoda</taxon>
        <taxon>Chelicerata</taxon>
        <taxon>Arachnida</taxon>
        <taxon>Araneae</taxon>
        <taxon>Araneomorphae</taxon>
        <taxon>Entelegynae</taxon>
        <taxon>Araneoidea</taxon>
        <taxon>Araneidae</taxon>
        <taxon>Caerostris</taxon>
    </lineage>
</organism>
<evidence type="ECO:0000256" key="1">
    <source>
        <dbReference type="SAM" id="Phobius"/>
    </source>
</evidence>
<proteinExistence type="predicted"/>
<dbReference type="Proteomes" id="UP001054945">
    <property type="component" value="Unassembled WGS sequence"/>
</dbReference>
<keyword evidence="1" id="KW-0472">Membrane</keyword>
<protein>
    <submittedName>
        <fullName evidence="2">Uncharacterized protein</fullName>
    </submittedName>
</protein>
<sequence length="94" mass="10709">MSKRLLERKRYFVIFMNRSQLLLVGWGTSRMLEILKWEYGVNEEIKLHVSGVACGNSWAFITCLGMVRAIYNRISKRIVCSGNAAAVWLGLNLG</sequence>
<reference evidence="2 3" key="1">
    <citation type="submission" date="2021-06" db="EMBL/GenBank/DDBJ databases">
        <title>Caerostris extrusa draft genome.</title>
        <authorList>
            <person name="Kono N."/>
            <person name="Arakawa K."/>
        </authorList>
    </citation>
    <scope>NUCLEOTIDE SEQUENCE [LARGE SCALE GENOMIC DNA]</scope>
</reference>
<feature type="transmembrane region" description="Helical" evidence="1">
    <location>
        <begin position="12"/>
        <end position="29"/>
    </location>
</feature>
<comment type="caution">
    <text evidence="2">The sequence shown here is derived from an EMBL/GenBank/DDBJ whole genome shotgun (WGS) entry which is preliminary data.</text>
</comment>